<comment type="caution">
    <text evidence="1">The sequence shown here is derived from an EMBL/GenBank/DDBJ whole genome shotgun (WGS) entry which is preliminary data.</text>
</comment>
<dbReference type="AlphaFoldDB" id="R9B7C4"/>
<dbReference type="OrthoDB" id="6688005at2"/>
<organism evidence="1 2">
    <name type="scientific">Acinetobacter genomosp. 15BJ</name>
    <dbReference type="NCBI Taxonomy" id="106651"/>
    <lineage>
        <taxon>Bacteria</taxon>
        <taxon>Pseudomonadati</taxon>
        <taxon>Pseudomonadota</taxon>
        <taxon>Gammaproteobacteria</taxon>
        <taxon>Moraxellales</taxon>
        <taxon>Moraxellaceae</taxon>
        <taxon>Acinetobacter</taxon>
    </lineage>
</organism>
<gene>
    <name evidence="1" type="ORF">F896_00481</name>
</gene>
<dbReference type="EMBL" id="AQFL01000004">
    <property type="protein sequence ID" value="EOR10353.1"/>
    <property type="molecule type" value="Genomic_DNA"/>
</dbReference>
<dbReference type="Proteomes" id="UP000016203">
    <property type="component" value="Unassembled WGS sequence"/>
</dbReference>
<evidence type="ECO:0000313" key="2">
    <source>
        <dbReference type="Proteomes" id="UP000016203"/>
    </source>
</evidence>
<proteinExistence type="predicted"/>
<name>R9B7C4_9GAMM</name>
<protein>
    <submittedName>
        <fullName evidence="1">Uncharacterized protein</fullName>
    </submittedName>
</protein>
<dbReference type="RefSeq" id="WP_016162444.1">
    <property type="nucleotide sequence ID" value="NZ_JAKZGC010000041.1"/>
</dbReference>
<sequence>MLLDRSRPTDQQTFSDYLNDLGMKNGFSDIKSFKKFLINSSRKRYYIYSADSVDIFRVISGLFIELGIDQVEVSDVMRTQCFKCLDRYPEMWSWNKIAENGCIGPTFTSKKYKQLQQVFKTNNKEEYCGLIKCSMSKLGLNSSPLSDRLYFADLIPEGTLSSKKYGLRKEYL</sequence>
<accession>R9B7C4</accession>
<evidence type="ECO:0000313" key="1">
    <source>
        <dbReference type="EMBL" id="EOR10353.1"/>
    </source>
</evidence>
<reference evidence="1 2" key="1">
    <citation type="submission" date="2013-03" db="EMBL/GenBank/DDBJ databases">
        <title>The Genome Sequence of Acinetobacter sp. CIP 110321.</title>
        <authorList>
            <consortium name="The Broad Institute Genome Sequencing Platform"/>
            <consortium name="The Broad Institute Genome Sequencing Center for Infectious Disease"/>
            <person name="Cerqueira G."/>
            <person name="Feldgarden M."/>
            <person name="Courvalin P."/>
            <person name="Perichon B."/>
            <person name="Grillot-Courvalin C."/>
            <person name="Clermont D."/>
            <person name="Rocha E."/>
            <person name="Yoon E.-J."/>
            <person name="Nemec A."/>
            <person name="Walker B."/>
            <person name="Young S.K."/>
            <person name="Zeng Q."/>
            <person name="Gargeya S."/>
            <person name="Fitzgerald M."/>
            <person name="Haas B."/>
            <person name="Abouelleil A."/>
            <person name="Alvarado L."/>
            <person name="Arachchi H.M."/>
            <person name="Berlin A.M."/>
            <person name="Chapman S.B."/>
            <person name="Dewar J."/>
            <person name="Goldberg J."/>
            <person name="Griggs A."/>
            <person name="Gujja S."/>
            <person name="Hansen M."/>
            <person name="Howarth C."/>
            <person name="Imamovic A."/>
            <person name="Larimer J."/>
            <person name="McCowan C."/>
            <person name="Murphy C."/>
            <person name="Neiman D."/>
            <person name="Pearson M."/>
            <person name="Priest M."/>
            <person name="Roberts A."/>
            <person name="Saif S."/>
            <person name="Shea T."/>
            <person name="Sisk P."/>
            <person name="Sykes S."/>
            <person name="Wortman J."/>
            <person name="Nusbaum C."/>
            <person name="Birren B."/>
        </authorList>
    </citation>
    <scope>NUCLEOTIDE SEQUENCE [LARGE SCALE GENOMIC DNA]</scope>
    <source>
        <strain evidence="1 2">CIP 110321</strain>
    </source>
</reference>
<dbReference type="HOGENOM" id="CLU_1551982_0_0_6"/>